<feature type="transmembrane region" description="Helical" evidence="12">
    <location>
        <begin position="129"/>
        <end position="152"/>
    </location>
</feature>
<protein>
    <submittedName>
        <fullName evidence="13">Heme A synthase</fullName>
    </submittedName>
</protein>
<dbReference type="GO" id="GO:0016491">
    <property type="term" value="F:oxidoreductase activity"/>
    <property type="evidence" value="ECO:0007669"/>
    <property type="project" value="UniProtKB-KW"/>
</dbReference>
<evidence type="ECO:0000256" key="10">
    <source>
        <dbReference type="ARBA" id="ARBA00023157"/>
    </source>
</evidence>
<dbReference type="KEGG" id="bbae:FRD01_00165"/>
<feature type="transmembrane region" description="Helical" evidence="12">
    <location>
        <begin position="260"/>
        <end position="279"/>
    </location>
</feature>
<evidence type="ECO:0000256" key="2">
    <source>
        <dbReference type="ARBA" id="ARBA00022475"/>
    </source>
</evidence>
<dbReference type="InterPro" id="IPR003780">
    <property type="entry name" value="COX15/CtaA_fam"/>
</dbReference>
<evidence type="ECO:0000313" key="13">
    <source>
        <dbReference type="EMBL" id="QED25702.1"/>
    </source>
</evidence>
<dbReference type="EMBL" id="CP042467">
    <property type="protein sequence ID" value="QED25702.1"/>
    <property type="molecule type" value="Genomic_DNA"/>
</dbReference>
<sequence>MGASNIMKRVSGFVGAAWGFVVYLLGVILFGAWVRITHSGAGCGDHWPTCHGEIIPFEPSTETIIEFTHRVTSGMCGIFGFIIIFWAWKKYGRNRVFWAAVLTQVFIIIEGLIGAGLVLKELVADNDSVARAVVISLHLVNTLVLMGAATMTAWWAQGGATPRWFAGRDRQAILLRIGALLLIATSMSGAITALGDTLFPVDALIGEGLWARVRGDLGPANHFLVRLRIVHPIVAVLSSVWFLGVAAWTRYNYGARARLVANLLGGVVFSQIIIGFVNIGLGAPGWLQLVHLTMAQAVWVLWLLLWSETANSGGLDDAVVSGYDDGK</sequence>
<feature type="transmembrane region" description="Helical" evidence="12">
    <location>
        <begin position="12"/>
        <end position="34"/>
    </location>
</feature>
<keyword evidence="14" id="KW-1185">Reference proteome</keyword>
<feature type="transmembrane region" description="Helical" evidence="12">
    <location>
        <begin position="95"/>
        <end position="117"/>
    </location>
</feature>
<dbReference type="AlphaFoldDB" id="A0A5B8XIZ0"/>
<evidence type="ECO:0000256" key="3">
    <source>
        <dbReference type="ARBA" id="ARBA00022692"/>
    </source>
</evidence>
<name>A0A5B8XIZ0_9DELT</name>
<evidence type="ECO:0000256" key="4">
    <source>
        <dbReference type="ARBA" id="ARBA00022723"/>
    </source>
</evidence>
<dbReference type="InterPro" id="IPR050450">
    <property type="entry name" value="COX15/CtaA_HemeA_synthase"/>
</dbReference>
<evidence type="ECO:0000256" key="5">
    <source>
        <dbReference type="ARBA" id="ARBA00022989"/>
    </source>
</evidence>
<dbReference type="OrthoDB" id="9816428at2"/>
<evidence type="ECO:0000256" key="8">
    <source>
        <dbReference type="ARBA" id="ARBA00023133"/>
    </source>
</evidence>
<comment type="subcellular location">
    <subcellularLocation>
        <location evidence="1">Membrane</location>
        <topology evidence="1">Multi-pass membrane protein</topology>
    </subcellularLocation>
</comment>
<keyword evidence="2" id="KW-1003">Cell membrane</keyword>
<keyword evidence="3 12" id="KW-0812">Transmembrane</keyword>
<feature type="transmembrane region" description="Helical" evidence="12">
    <location>
        <begin position="229"/>
        <end position="248"/>
    </location>
</feature>
<keyword evidence="10" id="KW-1015">Disulfide bond</keyword>
<gene>
    <name evidence="13" type="ORF">FRD01_00165</name>
</gene>
<dbReference type="GO" id="GO:0046872">
    <property type="term" value="F:metal ion binding"/>
    <property type="evidence" value="ECO:0007669"/>
    <property type="project" value="UniProtKB-KW"/>
</dbReference>
<evidence type="ECO:0000256" key="9">
    <source>
        <dbReference type="ARBA" id="ARBA00023136"/>
    </source>
</evidence>
<keyword evidence="8" id="KW-0350">Heme biosynthesis</keyword>
<dbReference type="PANTHER" id="PTHR35457">
    <property type="entry name" value="HEME A SYNTHASE"/>
    <property type="match status" value="1"/>
</dbReference>
<dbReference type="PANTHER" id="PTHR35457:SF1">
    <property type="entry name" value="HEME A SYNTHASE"/>
    <property type="match status" value="1"/>
</dbReference>
<keyword evidence="4" id="KW-0479">Metal-binding</keyword>
<evidence type="ECO:0000313" key="14">
    <source>
        <dbReference type="Proteomes" id="UP000321595"/>
    </source>
</evidence>
<evidence type="ECO:0000256" key="7">
    <source>
        <dbReference type="ARBA" id="ARBA00023004"/>
    </source>
</evidence>
<reference evidence="13 14" key="1">
    <citation type="submission" date="2019-08" db="EMBL/GenBank/DDBJ databases">
        <authorList>
            <person name="Liang Q."/>
        </authorList>
    </citation>
    <scope>NUCLEOTIDE SEQUENCE [LARGE SCALE GENOMIC DNA]</scope>
    <source>
        <strain evidence="13 14">V1718</strain>
    </source>
</reference>
<dbReference type="Pfam" id="PF02628">
    <property type="entry name" value="COX15-CtaA"/>
    <property type="match status" value="1"/>
</dbReference>
<dbReference type="GO" id="GO:0006784">
    <property type="term" value="P:heme A biosynthetic process"/>
    <property type="evidence" value="ECO:0007669"/>
    <property type="project" value="InterPro"/>
</dbReference>
<keyword evidence="9 12" id="KW-0472">Membrane</keyword>
<evidence type="ECO:0000256" key="6">
    <source>
        <dbReference type="ARBA" id="ARBA00023002"/>
    </source>
</evidence>
<keyword evidence="5 12" id="KW-1133">Transmembrane helix</keyword>
<keyword evidence="6" id="KW-0560">Oxidoreductase</keyword>
<accession>A0A5B8XIZ0</accession>
<proteinExistence type="predicted"/>
<dbReference type="Proteomes" id="UP000321595">
    <property type="component" value="Chromosome"/>
</dbReference>
<feature type="transmembrane region" description="Helical" evidence="12">
    <location>
        <begin position="285"/>
        <end position="305"/>
    </location>
</feature>
<evidence type="ECO:0000256" key="12">
    <source>
        <dbReference type="SAM" id="Phobius"/>
    </source>
</evidence>
<feature type="transmembrane region" description="Helical" evidence="12">
    <location>
        <begin position="173"/>
        <end position="194"/>
    </location>
</feature>
<keyword evidence="7" id="KW-0408">Iron</keyword>
<evidence type="ECO:0000256" key="1">
    <source>
        <dbReference type="ARBA" id="ARBA00004141"/>
    </source>
</evidence>
<dbReference type="GO" id="GO:0016020">
    <property type="term" value="C:membrane"/>
    <property type="evidence" value="ECO:0007669"/>
    <property type="project" value="UniProtKB-SubCell"/>
</dbReference>
<evidence type="ECO:0000256" key="11">
    <source>
        <dbReference type="ARBA" id="ARBA00023444"/>
    </source>
</evidence>
<organism evidence="13 14">
    <name type="scientific">Microvenator marinus</name>
    <dbReference type="NCBI Taxonomy" id="2600177"/>
    <lineage>
        <taxon>Bacteria</taxon>
        <taxon>Deltaproteobacteria</taxon>
        <taxon>Bradymonadales</taxon>
        <taxon>Microvenatoraceae</taxon>
        <taxon>Microvenator</taxon>
    </lineage>
</organism>
<feature type="transmembrane region" description="Helical" evidence="12">
    <location>
        <begin position="67"/>
        <end position="88"/>
    </location>
</feature>
<comment type="pathway">
    <text evidence="11">Porphyrin-containing compound metabolism.</text>
</comment>